<keyword evidence="10 12" id="KW-1208">Phospholipid metabolism</keyword>
<evidence type="ECO:0000256" key="9">
    <source>
        <dbReference type="ARBA" id="ARBA00023239"/>
    </source>
</evidence>
<organism evidence="14 15">
    <name type="scientific">Legionella massiliensis</name>
    <dbReference type="NCBI Taxonomy" id="1034943"/>
    <lineage>
        <taxon>Bacteria</taxon>
        <taxon>Pseudomonadati</taxon>
        <taxon>Pseudomonadota</taxon>
        <taxon>Gammaproteobacteria</taxon>
        <taxon>Legionellales</taxon>
        <taxon>Legionellaceae</taxon>
        <taxon>Legionella</taxon>
    </lineage>
</organism>
<name>A0A078KWS4_9GAMM</name>
<feature type="modified residue" description="Pyruvic acid (Ser); by autocatalysis" evidence="12">
    <location>
        <position position="250"/>
    </location>
</feature>
<gene>
    <name evidence="12 14" type="primary">psd</name>
    <name evidence="14" type="ORF">BN59_00459</name>
</gene>
<feature type="site" description="Cleavage (non-hydrolytic); by autocatalysis" evidence="12">
    <location>
        <begin position="249"/>
        <end position="250"/>
    </location>
</feature>
<evidence type="ECO:0000256" key="4">
    <source>
        <dbReference type="ARBA" id="ARBA00022793"/>
    </source>
</evidence>
<keyword evidence="9 12" id="KW-0456">Lyase</keyword>
<feature type="chain" id="PRO_5023222906" description="Phosphatidylserine decarboxylase beta chain" evidence="12">
    <location>
        <begin position="1"/>
        <end position="249"/>
    </location>
</feature>
<feature type="active site" description="Charge relay system; for autoendoproteolytic cleavage activity" evidence="12">
    <location>
        <position position="89"/>
    </location>
</feature>
<comment type="pathway">
    <text evidence="1">Lipid metabolism.</text>
</comment>
<comment type="cofactor">
    <cofactor evidence="12">
        <name>pyruvate</name>
        <dbReference type="ChEBI" id="CHEBI:15361"/>
    </cofactor>
    <text evidence="12">Binds 1 pyruvoyl group covalently per subunit.</text>
</comment>
<evidence type="ECO:0000256" key="8">
    <source>
        <dbReference type="ARBA" id="ARBA00023209"/>
    </source>
</evidence>
<evidence type="ECO:0000256" key="6">
    <source>
        <dbReference type="ARBA" id="ARBA00023136"/>
    </source>
</evidence>
<evidence type="ECO:0000256" key="5">
    <source>
        <dbReference type="ARBA" id="ARBA00023098"/>
    </source>
</evidence>
<evidence type="ECO:0000256" key="12">
    <source>
        <dbReference type="HAMAP-Rule" id="MF_00662"/>
    </source>
</evidence>
<evidence type="ECO:0000256" key="13">
    <source>
        <dbReference type="SAM" id="Phobius"/>
    </source>
</evidence>
<dbReference type="OrthoDB" id="9802030at2"/>
<dbReference type="Pfam" id="PF02666">
    <property type="entry name" value="PS_Dcarbxylase"/>
    <property type="match status" value="1"/>
</dbReference>
<feature type="transmembrane region" description="Helical" evidence="13">
    <location>
        <begin position="192"/>
        <end position="212"/>
    </location>
</feature>
<keyword evidence="3 12" id="KW-0444">Lipid biosynthesis</keyword>
<dbReference type="GO" id="GO:0005886">
    <property type="term" value="C:plasma membrane"/>
    <property type="evidence" value="ECO:0007669"/>
    <property type="project" value="UniProtKB-SubCell"/>
</dbReference>
<dbReference type="PANTHER" id="PTHR10067">
    <property type="entry name" value="PHOSPHATIDYLSERINE DECARBOXYLASE"/>
    <property type="match status" value="1"/>
</dbReference>
<evidence type="ECO:0000256" key="1">
    <source>
        <dbReference type="ARBA" id="ARBA00005189"/>
    </source>
</evidence>
<keyword evidence="7 12" id="KW-0865">Zymogen</keyword>
<dbReference type="AlphaFoldDB" id="A0A078KWS4"/>
<keyword evidence="6 12" id="KW-0472">Membrane</keyword>
<keyword evidence="2 12" id="KW-1003">Cell membrane</keyword>
<dbReference type="InterPro" id="IPR003817">
    <property type="entry name" value="PS_Dcarbxylase"/>
</dbReference>
<accession>A0A078KWS4</accession>
<dbReference type="EC" id="4.1.1.65" evidence="12"/>
<keyword evidence="11 12" id="KW-0670">Pyruvate</keyword>
<comment type="subcellular location">
    <subcellularLocation>
        <location evidence="12">Cell membrane</location>
        <topology evidence="12">Peripheral membrane protein</topology>
    </subcellularLocation>
</comment>
<comment type="subunit">
    <text evidence="12">Heterodimer of a large membrane-associated beta subunit and a small pyruvoyl-containing alpha subunit.</text>
</comment>
<dbReference type="eggNOG" id="COG0688">
    <property type="taxonomic scope" value="Bacteria"/>
</dbReference>
<dbReference type="InterPro" id="IPR033178">
    <property type="entry name" value="PSD_type1_pro"/>
</dbReference>
<dbReference type="HAMAP" id="MF_00662">
    <property type="entry name" value="PS_decarb_PSD_B_type1"/>
    <property type="match status" value="1"/>
</dbReference>
<proteinExistence type="inferred from homology"/>
<reference evidence="14 15" key="1">
    <citation type="submission" date="2014-06" db="EMBL/GenBank/DDBJ databases">
        <authorList>
            <person name="Urmite Genomes Urmite Genomes"/>
        </authorList>
    </citation>
    <scope>NUCLEOTIDE SEQUENCE [LARGE SCALE GENOMIC DNA]</scope>
</reference>
<dbReference type="NCBIfam" id="TIGR00163">
    <property type="entry name" value="PS_decarb"/>
    <property type="match status" value="1"/>
</dbReference>
<dbReference type="InterPro" id="IPR033177">
    <property type="entry name" value="PSD-B"/>
</dbReference>
<dbReference type="GO" id="GO:0006646">
    <property type="term" value="P:phosphatidylethanolamine biosynthetic process"/>
    <property type="evidence" value="ECO:0007669"/>
    <property type="project" value="UniProtKB-UniRule"/>
</dbReference>
<feature type="active site" description="Schiff-base intermediate with substrate; via pyruvic acid; for decarboxylase activity" evidence="12">
    <location>
        <position position="250"/>
    </location>
</feature>
<protein>
    <recommendedName>
        <fullName evidence="12">Phosphatidylserine decarboxylase proenzyme</fullName>
        <ecNumber evidence="12">4.1.1.65</ecNumber>
    </recommendedName>
    <component>
        <recommendedName>
            <fullName evidence="12">Phosphatidylserine decarboxylase alpha chain</fullName>
        </recommendedName>
    </component>
    <component>
        <recommendedName>
            <fullName evidence="12">Phosphatidylserine decarboxylase beta chain</fullName>
        </recommendedName>
    </component>
</protein>
<comment type="similarity">
    <text evidence="12">Belongs to the phosphatidylserine decarboxylase family. PSD-B subfamily. Prokaryotic type I sub-subfamily.</text>
</comment>
<evidence type="ECO:0000313" key="15">
    <source>
        <dbReference type="Proteomes" id="UP000044071"/>
    </source>
</evidence>
<dbReference type="GO" id="GO:0004609">
    <property type="term" value="F:phosphatidylserine decarboxylase activity"/>
    <property type="evidence" value="ECO:0007669"/>
    <property type="project" value="UniProtKB-UniRule"/>
</dbReference>
<feature type="active site" description="Charge relay system; for autoendoproteolytic cleavage activity" evidence="12">
    <location>
        <position position="250"/>
    </location>
</feature>
<keyword evidence="5 12" id="KW-0443">Lipid metabolism</keyword>
<dbReference type="Proteomes" id="UP000044071">
    <property type="component" value="Unassembled WGS sequence"/>
</dbReference>
<dbReference type="STRING" id="1034943.BN59_00459"/>
<evidence type="ECO:0000256" key="2">
    <source>
        <dbReference type="ARBA" id="ARBA00022475"/>
    </source>
</evidence>
<comment type="PTM">
    <text evidence="12">Is synthesized initially as an inactive proenzyme. Formation of the active enzyme involves a self-maturation process in which the active site pyruvoyl group is generated from an internal serine residue via an autocatalytic post-translational modification. Two non-identical subunits are generated from the proenzyme in this reaction, and the pyruvate is formed at the N-terminus of the alpha chain, which is derived from the carboxyl end of the proenzyme. The autoendoproteolytic cleavage occurs by a canonical serine protease mechanism, in which the side chain hydroxyl group of the serine supplies its oxygen atom to form the C-terminus of the beta chain, while the remainder of the serine residue undergoes an oxidative deamination to produce ammonia and the pyruvoyl prosthetic group on the alpha chain. During this reaction, the Ser that is part of the protease active site of the proenzyme becomes the pyruvoyl prosthetic group, which constitutes an essential element of the active site of the mature decarboxylase.</text>
</comment>
<feature type="chain" id="PRO_5023222905" description="Phosphatidylserine decarboxylase alpha chain" evidence="12">
    <location>
        <begin position="250"/>
        <end position="284"/>
    </location>
</feature>
<keyword evidence="8 12" id="KW-0594">Phospholipid biosynthesis</keyword>
<evidence type="ECO:0000256" key="7">
    <source>
        <dbReference type="ARBA" id="ARBA00023145"/>
    </source>
</evidence>
<comment type="function">
    <text evidence="12">Catalyzes the formation of phosphatidylethanolamine (PtdEtn) from phosphatidylserine (PtdSer).</text>
</comment>
<evidence type="ECO:0000256" key="10">
    <source>
        <dbReference type="ARBA" id="ARBA00023264"/>
    </source>
</evidence>
<comment type="catalytic activity">
    <reaction evidence="12">
        <text>a 1,2-diacyl-sn-glycero-3-phospho-L-serine + H(+) = a 1,2-diacyl-sn-glycero-3-phosphoethanolamine + CO2</text>
        <dbReference type="Rhea" id="RHEA:20828"/>
        <dbReference type="ChEBI" id="CHEBI:15378"/>
        <dbReference type="ChEBI" id="CHEBI:16526"/>
        <dbReference type="ChEBI" id="CHEBI:57262"/>
        <dbReference type="ChEBI" id="CHEBI:64612"/>
        <dbReference type="EC" id="4.1.1.65"/>
    </reaction>
</comment>
<keyword evidence="13" id="KW-1133">Transmembrane helix</keyword>
<keyword evidence="4 12" id="KW-0210">Decarboxylase</keyword>
<dbReference type="PANTHER" id="PTHR10067:SF6">
    <property type="entry name" value="PHOSPHATIDYLSERINE DECARBOXYLASE PROENZYME, MITOCHONDRIAL"/>
    <property type="match status" value="1"/>
</dbReference>
<sequence>MFKDYLKTAPQYLLPKQGLTQLAGFLSDVQRPAIKNALIRFFIQRYQVNMAEAAEENPDNYSCFNEFFIRHLKPECRPLAKADIVSPVDGIISELGSIKEGQILQAKGRYYTVAELLACDAAVSQQFTEGRFATLYLSPKDYHRIHMPIDAQLKEMIYVPGKLFSVQPTTARVIPHLFARNERLVCFFNTNAGLMAMVLVGATIVGAIGTRWQGDIQRSEQKQYFDFATLSEAEASIKQGDEMGYFKLGSTVVLLFAKGQEISWHEGLKAGTNIRYGQAFADLR</sequence>
<keyword evidence="15" id="KW-1185">Reference proteome</keyword>
<dbReference type="EMBL" id="CCSB01000001">
    <property type="protein sequence ID" value="CDZ76193.1"/>
    <property type="molecule type" value="Genomic_DNA"/>
</dbReference>
<feature type="active site" description="Charge relay system; for autoendoproteolytic cleavage activity" evidence="12">
    <location>
        <position position="146"/>
    </location>
</feature>
<keyword evidence="13" id="KW-0812">Transmembrane</keyword>
<dbReference type="UniPathway" id="UPA00558">
    <property type="reaction ID" value="UER00616"/>
</dbReference>
<evidence type="ECO:0000256" key="3">
    <source>
        <dbReference type="ARBA" id="ARBA00022516"/>
    </source>
</evidence>
<evidence type="ECO:0000313" key="14">
    <source>
        <dbReference type="EMBL" id="CDZ76193.1"/>
    </source>
</evidence>
<dbReference type="RefSeq" id="WP_043872783.1">
    <property type="nucleotide sequence ID" value="NZ_CCVW01000001.1"/>
</dbReference>
<evidence type="ECO:0000256" key="11">
    <source>
        <dbReference type="ARBA" id="ARBA00023317"/>
    </source>
</evidence>
<comment type="pathway">
    <text evidence="12">Phospholipid metabolism; phosphatidylethanolamine biosynthesis; phosphatidylethanolamine from CDP-diacylglycerol: step 2/2.</text>
</comment>